<evidence type="ECO:0000256" key="5">
    <source>
        <dbReference type="SAM" id="Phobius"/>
    </source>
</evidence>
<keyword evidence="2 5" id="KW-0812">Transmembrane</keyword>
<feature type="transmembrane region" description="Helical" evidence="5">
    <location>
        <begin position="305"/>
        <end position="322"/>
    </location>
</feature>
<evidence type="ECO:0000259" key="7">
    <source>
        <dbReference type="Pfam" id="PF24961"/>
    </source>
</evidence>
<evidence type="ECO:0000259" key="6">
    <source>
        <dbReference type="Pfam" id="PF01957"/>
    </source>
</evidence>
<dbReference type="InterPro" id="IPR002810">
    <property type="entry name" value="NfeD-like_C"/>
</dbReference>
<reference evidence="8" key="1">
    <citation type="submission" date="2018-05" db="EMBL/GenBank/DDBJ databases">
        <authorList>
            <person name="Lanie J.A."/>
            <person name="Ng W.-L."/>
            <person name="Kazmierczak K.M."/>
            <person name="Andrzejewski T.M."/>
            <person name="Davidsen T.M."/>
            <person name="Wayne K.J."/>
            <person name="Tettelin H."/>
            <person name="Glass J.I."/>
            <person name="Rusch D."/>
            <person name="Podicherti R."/>
            <person name="Tsui H.-C.T."/>
            <person name="Winkler M.E."/>
        </authorList>
    </citation>
    <scope>NUCLEOTIDE SEQUENCE</scope>
</reference>
<dbReference type="Pfam" id="PF24961">
    <property type="entry name" value="NfeD_membrane"/>
    <property type="match status" value="1"/>
</dbReference>
<proteinExistence type="predicted"/>
<feature type="domain" description="NfeD-like C-terminal" evidence="6">
    <location>
        <begin position="365"/>
        <end position="419"/>
    </location>
</feature>
<dbReference type="PANTHER" id="PTHR33507">
    <property type="entry name" value="INNER MEMBRANE PROTEIN YBBJ"/>
    <property type="match status" value="1"/>
</dbReference>
<dbReference type="Pfam" id="PF01957">
    <property type="entry name" value="NfeD"/>
    <property type="match status" value="1"/>
</dbReference>
<feature type="transmembrane region" description="Helical" evidence="5">
    <location>
        <begin position="256"/>
        <end position="275"/>
    </location>
</feature>
<dbReference type="InterPro" id="IPR012340">
    <property type="entry name" value="NA-bd_OB-fold"/>
</dbReference>
<evidence type="ECO:0000256" key="3">
    <source>
        <dbReference type="ARBA" id="ARBA00022989"/>
    </source>
</evidence>
<dbReference type="InterPro" id="IPR056739">
    <property type="entry name" value="NfeD_membrane"/>
</dbReference>
<dbReference type="InterPro" id="IPR052165">
    <property type="entry name" value="Membrane_assoc_protease"/>
</dbReference>
<dbReference type="Gene3D" id="2.40.50.140">
    <property type="entry name" value="Nucleic acid-binding proteins"/>
    <property type="match status" value="1"/>
</dbReference>
<evidence type="ECO:0000256" key="1">
    <source>
        <dbReference type="ARBA" id="ARBA00004141"/>
    </source>
</evidence>
<feature type="transmembrane region" description="Helical" evidence="5">
    <location>
        <begin position="226"/>
        <end position="249"/>
    </location>
</feature>
<accession>A0A381TNM8</accession>
<evidence type="ECO:0000313" key="8">
    <source>
        <dbReference type="EMBL" id="SVA17429.1"/>
    </source>
</evidence>
<dbReference type="AlphaFoldDB" id="A0A381TNM8"/>
<name>A0A381TNM8_9ZZZZ</name>
<evidence type="ECO:0000256" key="4">
    <source>
        <dbReference type="ARBA" id="ARBA00023136"/>
    </source>
</evidence>
<protein>
    <submittedName>
        <fullName evidence="8">Uncharacterized protein</fullName>
    </submittedName>
</protein>
<organism evidence="8">
    <name type="scientific">marine metagenome</name>
    <dbReference type="NCBI Taxonomy" id="408172"/>
    <lineage>
        <taxon>unclassified sequences</taxon>
        <taxon>metagenomes</taxon>
        <taxon>ecological metagenomes</taxon>
    </lineage>
</organism>
<keyword evidence="3 5" id="KW-1133">Transmembrane helix</keyword>
<feature type="domain" description="NfeD integral membrane" evidence="7">
    <location>
        <begin position="235"/>
        <end position="342"/>
    </location>
</feature>
<dbReference type="PANTHER" id="PTHR33507:SF4">
    <property type="entry name" value="NODULATION COMPETITIVENESS PROTEIN NFED"/>
    <property type="match status" value="1"/>
</dbReference>
<sequence>MIRSACRRTRLLLGVALLAGAVLAPLVAVGPAGAHEEHESHEAPLVIDVVEVDGLLDPVLLEVMTGALEGVDPAETIALVFQVNSRGSVVSDDEVVALAELIMGSPVPVSFWVGPSGSRARGAVAQLVGLADDVGIAPGARFGDLGDPVAPLERFGRPFGLPSDTDLVAGTVGHDEAVERGLARSSPVLLEHLRGIPGFEGAAAEGSGTVPVVRTRFHKPGLVDQLFHTAASAPVAYLLFLVGAGLLVFELFTAGVGIAGVIGAGSFLLGCYGLAVLPTRWWAIALLVVAMFGYAVDIQTGVPRAWTVIATASLVVGSVALYDGVGMSWITLGVGLVGMIAAMSAGMPAMVRTRFSTPTIGRDWIVGESGAAVDAVDPEGTVCVREAVWKARTNRATPIEAGAPIRVVAVEGLWLEVAPEEGGARDYRSRAPGD</sequence>
<gene>
    <name evidence="8" type="ORF">METZ01_LOCUS70283</name>
</gene>
<dbReference type="SUPFAM" id="SSF141322">
    <property type="entry name" value="NfeD domain-like"/>
    <property type="match status" value="1"/>
</dbReference>
<evidence type="ECO:0000256" key="2">
    <source>
        <dbReference type="ARBA" id="ARBA00022692"/>
    </source>
</evidence>
<keyword evidence="4 5" id="KW-0472">Membrane</keyword>
<comment type="subcellular location">
    <subcellularLocation>
        <location evidence="1">Membrane</location>
        <topology evidence="1">Multi-pass membrane protein</topology>
    </subcellularLocation>
</comment>
<dbReference type="GO" id="GO:0016020">
    <property type="term" value="C:membrane"/>
    <property type="evidence" value="ECO:0007669"/>
    <property type="project" value="UniProtKB-SubCell"/>
</dbReference>
<feature type="transmembrane region" description="Helical" evidence="5">
    <location>
        <begin position="281"/>
        <end position="298"/>
    </location>
</feature>
<dbReference type="EMBL" id="UINC01004867">
    <property type="protein sequence ID" value="SVA17429.1"/>
    <property type="molecule type" value="Genomic_DNA"/>
</dbReference>
<feature type="transmembrane region" description="Helical" evidence="5">
    <location>
        <begin position="328"/>
        <end position="351"/>
    </location>
</feature>